<dbReference type="SUPFAM" id="SSF52047">
    <property type="entry name" value="RNI-like"/>
    <property type="match status" value="1"/>
</dbReference>
<dbReference type="PANTHER" id="PTHR48063">
    <property type="entry name" value="LRR RECEPTOR-LIKE KINASE"/>
    <property type="match status" value="1"/>
</dbReference>
<keyword evidence="9 12" id="KW-0472">Membrane</keyword>
<dbReference type="RefSeq" id="XP_039138199.1">
    <property type="nucleotide sequence ID" value="XM_039282265.1"/>
</dbReference>
<dbReference type="InterPro" id="IPR046956">
    <property type="entry name" value="RLP23-like"/>
</dbReference>
<evidence type="ECO:0000259" key="13">
    <source>
        <dbReference type="Pfam" id="PF08263"/>
    </source>
</evidence>
<evidence type="ECO:0000256" key="9">
    <source>
        <dbReference type="ARBA" id="ARBA00023136"/>
    </source>
</evidence>
<evidence type="ECO:0000256" key="8">
    <source>
        <dbReference type="ARBA" id="ARBA00022989"/>
    </source>
</evidence>
<evidence type="ECO:0000256" key="6">
    <source>
        <dbReference type="ARBA" id="ARBA00022729"/>
    </source>
</evidence>
<keyword evidence="10" id="KW-0675">Receptor</keyword>
<dbReference type="InterPro" id="IPR032675">
    <property type="entry name" value="LRR_dom_sf"/>
</dbReference>
<evidence type="ECO:0000256" key="2">
    <source>
        <dbReference type="ARBA" id="ARBA00009592"/>
    </source>
</evidence>
<organism evidence="14 15">
    <name type="scientific">Dioscorea cayennensis subsp. rotundata</name>
    <name type="common">White Guinea yam</name>
    <name type="synonym">Dioscorea rotundata</name>
    <dbReference type="NCBI Taxonomy" id="55577"/>
    <lineage>
        <taxon>Eukaryota</taxon>
        <taxon>Viridiplantae</taxon>
        <taxon>Streptophyta</taxon>
        <taxon>Embryophyta</taxon>
        <taxon>Tracheophyta</taxon>
        <taxon>Spermatophyta</taxon>
        <taxon>Magnoliopsida</taxon>
        <taxon>Liliopsida</taxon>
        <taxon>Dioscoreales</taxon>
        <taxon>Dioscoreaceae</taxon>
        <taxon>Dioscorea</taxon>
    </lineage>
</organism>
<dbReference type="PRINTS" id="PR00019">
    <property type="entry name" value="LEURICHRPT"/>
</dbReference>
<dbReference type="GO" id="GO:0005886">
    <property type="term" value="C:plasma membrane"/>
    <property type="evidence" value="ECO:0007669"/>
    <property type="project" value="UniProtKB-SubCell"/>
</dbReference>
<dbReference type="FunFam" id="3.80.10.10:FF:000095">
    <property type="entry name" value="LRR receptor-like serine/threonine-protein kinase GSO1"/>
    <property type="match status" value="1"/>
</dbReference>
<evidence type="ECO:0000313" key="15">
    <source>
        <dbReference type="RefSeq" id="XP_039138199.1"/>
    </source>
</evidence>
<evidence type="ECO:0000256" key="11">
    <source>
        <dbReference type="ARBA" id="ARBA00023180"/>
    </source>
</evidence>
<evidence type="ECO:0000256" key="10">
    <source>
        <dbReference type="ARBA" id="ARBA00023170"/>
    </source>
</evidence>
<evidence type="ECO:0000256" key="7">
    <source>
        <dbReference type="ARBA" id="ARBA00022737"/>
    </source>
</evidence>
<evidence type="ECO:0000256" key="5">
    <source>
        <dbReference type="ARBA" id="ARBA00022692"/>
    </source>
</evidence>
<keyword evidence="5 12" id="KW-0812">Transmembrane</keyword>
<dbReference type="Pfam" id="PF13516">
    <property type="entry name" value="LRR_6"/>
    <property type="match status" value="1"/>
</dbReference>
<gene>
    <name evidence="15" type="primary">LOC120275636</name>
</gene>
<evidence type="ECO:0000256" key="3">
    <source>
        <dbReference type="ARBA" id="ARBA00022475"/>
    </source>
</evidence>
<keyword evidence="6" id="KW-0732">Signal</keyword>
<dbReference type="SMART" id="SM00365">
    <property type="entry name" value="LRR_SD22"/>
    <property type="match status" value="4"/>
</dbReference>
<proteinExistence type="inferred from homology"/>
<keyword evidence="4" id="KW-0433">Leucine-rich repeat</keyword>
<dbReference type="PANTHER" id="PTHR48063:SF112">
    <property type="entry name" value="RECEPTOR LIKE PROTEIN 30-LIKE"/>
    <property type="match status" value="1"/>
</dbReference>
<comment type="subcellular location">
    <subcellularLocation>
        <location evidence="1">Cell membrane</location>
        <topology evidence="1">Single-pass type I membrane protein</topology>
    </subcellularLocation>
</comment>
<dbReference type="Pfam" id="PF08263">
    <property type="entry name" value="LRRNT_2"/>
    <property type="match status" value="1"/>
</dbReference>
<dbReference type="SMART" id="SM00369">
    <property type="entry name" value="LRR_TYP"/>
    <property type="match status" value="12"/>
</dbReference>
<dbReference type="FunFam" id="3.80.10.10:FF:000649">
    <property type="entry name" value="Leucine Rich Repeat family protein"/>
    <property type="match status" value="1"/>
</dbReference>
<feature type="transmembrane region" description="Helical" evidence="12">
    <location>
        <begin position="950"/>
        <end position="973"/>
    </location>
</feature>
<dbReference type="InterPro" id="IPR013210">
    <property type="entry name" value="LRR_N_plant-typ"/>
</dbReference>
<protein>
    <submittedName>
        <fullName evidence="15">Receptor-like protein EIX2</fullName>
    </submittedName>
</protein>
<dbReference type="FunFam" id="3.80.10.10:FF:001347">
    <property type="entry name" value="LRR receptor-like serine/threonine-protein kinase GSO2"/>
    <property type="match status" value="1"/>
</dbReference>
<evidence type="ECO:0000256" key="4">
    <source>
        <dbReference type="ARBA" id="ARBA00022614"/>
    </source>
</evidence>
<dbReference type="Pfam" id="PF00560">
    <property type="entry name" value="LRR_1"/>
    <property type="match status" value="8"/>
</dbReference>
<reference evidence="15" key="1">
    <citation type="submission" date="2025-08" db="UniProtKB">
        <authorList>
            <consortium name="RefSeq"/>
        </authorList>
    </citation>
    <scope>IDENTIFICATION</scope>
</reference>
<feature type="transmembrane region" description="Helical" evidence="12">
    <location>
        <begin position="12"/>
        <end position="34"/>
    </location>
</feature>
<keyword evidence="14" id="KW-1185">Reference proteome</keyword>
<dbReference type="Gene3D" id="3.80.10.10">
    <property type="entry name" value="Ribonuclease Inhibitor"/>
    <property type="match status" value="4"/>
</dbReference>
<keyword evidence="8 12" id="KW-1133">Transmembrane helix</keyword>
<evidence type="ECO:0000313" key="14">
    <source>
        <dbReference type="Proteomes" id="UP001515500"/>
    </source>
</evidence>
<sequence>MPIFHLPKTMEILASVTFFLILSSFCCFIIIPSLCSESLNIRCIESEKNSLLDFKSSLKDPHNLLSSWEGSDCCNWKGVTCNNETNHVVSLNIGYWHLFNGLSTAWRIGGELSPSLIALNELNHLDLSSNDFGGIAVPEFIGSMKKLSYLNLSNAGFSGRIPHQLGNLSTLRYLDLNSFYYFHDLYVDSLSWLSRLSSLQYLDMNSVNFGNIGDWFVSISLIPSLSVLKLSHCKLKEFPLSLSFLNLTSLTYLDLSNNEIYSRLPNWLFNLTSLQYLNLQFNQFQGSMPDEFASLISLEVVQLGNNELVGPITQTISFLCKLRTLDLSSNNITGDTASLAEISAGCAGKSLEVLNLRNNNLTGNLSDWLVKFERLDTLDLGHNSLNGVIPGSIGKLSALKYLTLTHNGFNGTLSESIGQLSELILLDLSFNSLDGVISDVHFANLSKLEQLSLASTSLAFGMSSSWIPPFQLKLIGLHLCKLGPKFPSWLRTQKDYSVMDLSNTKIEDAAPNWVWNLSEKFLMLDLSHNLISGKLPATLGFASISILDLSNNKFEGTLPTLASSMEYLDLSNNMFTGNILRFVSYRLPILSHLFLSNNLLSGPIPSSICQDLELYVIDLSNNQLSGELPTCLADLWALTALDLANNNLSGEIPSTLGNMKELRTLHLGGNHFKGELPTALQNCTTLVTLDLGRNEISGSIPAWIGELLPFLRILRLRSNFFNGTIPSQLSRLSSLQILDLANNSLSGTIPPSFGNITAMAQTHKPNERMLEDMRNAVQASVDNYGPFGYMETLLVVIKGREQEYSQNLQYVASIDLSNNQLTGHFPRELCDLIGLQNLNLSSNQLTGRIPDEIGKLKLLESLDVSVNGFTGSIPTGMSVLTLLSHLNLSYNNFSGRIPSGYQLQTFDYTSYLGNPGLCGPPLNKCGSNETIFNKILACADGSDECESEKLGLYLGIAFGFVTGFWAIWGVLLFTKTPSEAYFEFLDKLIDKVPFARNMSRYDEEDDEETSSQTY</sequence>
<dbReference type="AlphaFoldDB" id="A0AB40CE72"/>
<keyword evidence="7" id="KW-0677">Repeat</keyword>
<dbReference type="SUPFAM" id="SSF52058">
    <property type="entry name" value="L domain-like"/>
    <property type="match status" value="2"/>
</dbReference>
<dbReference type="FunFam" id="3.80.10.10:FF:000041">
    <property type="entry name" value="LRR receptor-like serine/threonine-protein kinase ERECTA"/>
    <property type="match status" value="1"/>
</dbReference>
<accession>A0AB40CE72</accession>
<dbReference type="GeneID" id="120275636"/>
<evidence type="ECO:0000256" key="12">
    <source>
        <dbReference type="SAM" id="Phobius"/>
    </source>
</evidence>
<name>A0AB40CE72_DIOCR</name>
<dbReference type="Pfam" id="PF13855">
    <property type="entry name" value="LRR_8"/>
    <property type="match status" value="3"/>
</dbReference>
<keyword evidence="3" id="KW-1003">Cell membrane</keyword>
<dbReference type="Proteomes" id="UP001515500">
    <property type="component" value="Chromosome 14"/>
</dbReference>
<dbReference type="InterPro" id="IPR001611">
    <property type="entry name" value="Leu-rich_rpt"/>
</dbReference>
<dbReference type="FunFam" id="3.80.10.10:FF:000129">
    <property type="entry name" value="Leucine-rich repeat receptor-like kinase"/>
    <property type="match status" value="1"/>
</dbReference>
<dbReference type="FunFam" id="3.80.10.10:FF:000111">
    <property type="entry name" value="LRR receptor-like serine/threonine-protein kinase ERECTA"/>
    <property type="match status" value="1"/>
</dbReference>
<dbReference type="PROSITE" id="PS51450">
    <property type="entry name" value="LRR"/>
    <property type="match status" value="2"/>
</dbReference>
<dbReference type="InterPro" id="IPR003591">
    <property type="entry name" value="Leu-rich_rpt_typical-subtyp"/>
</dbReference>
<evidence type="ECO:0000256" key="1">
    <source>
        <dbReference type="ARBA" id="ARBA00004251"/>
    </source>
</evidence>
<keyword evidence="11" id="KW-0325">Glycoprotein</keyword>
<feature type="domain" description="Leucine-rich repeat-containing N-terminal plant-type" evidence="13">
    <location>
        <begin position="45"/>
        <end position="82"/>
    </location>
</feature>
<comment type="similarity">
    <text evidence="2">Belongs to the RLP family.</text>
</comment>